<feature type="region of interest" description="Disordered" evidence="1">
    <location>
        <begin position="151"/>
        <end position="198"/>
    </location>
</feature>
<dbReference type="OrthoDB" id="2635829at2759"/>
<feature type="compositionally biased region" description="Acidic residues" evidence="1">
    <location>
        <begin position="361"/>
        <end position="371"/>
    </location>
</feature>
<feature type="compositionally biased region" description="Basic and acidic residues" evidence="1">
    <location>
        <begin position="151"/>
        <end position="162"/>
    </location>
</feature>
<evidence type="ECO:0000313" key="3">
    <source>
        <dbReference type="Proteomes" id="UP000320762"/>
    </source>
</evidence>
<dbReference type="EMBL" id="VDMD01000026">
    <property type="protein sequence ID" value="TRM59741.1"/>
    <property type="molecule type" value="Genomic_DNA"/>
</dbReference>
<feature type="compositionally biased region" description="Polar residues" evidence="1">
    <location>
        <begin position="813"/>
        <end position="836"/>
    </location>
</feature>
<protein>
    <recommendedName>
        <fullName evidence="4">JmjC domain-containing protein</fullName>
    </recommendedName>
</protein>
<feature type="compositionally biased region" description="Low complexity" evidence="1">
    <location>
        <begin position="21"/>
        <end position="33"/>
    </location>
</feature>
<name>A0A550C4K8_9AGAR</name>
<dbReference type="SUPFAM" id="SSF51197">
    <property type="entry name" value="Clavaminate synthase-like"/>
    <property type="match status" value="1"/>
</dbReference>
<accession>A0A550C4K8</accession>
<dbReference type="Proteomes" id="UP000320762">
    <property type="component" value="Unassembled WGS sequence"/>
</dbReference>
<feature type="region of interest" description="Disordered" evidence="1">
    <location>
        <begin position="347"/>
        <end position="393"/>
    </location>
</feature>
<evidence type="ECO:0008006" key="4">
    <source>
        <dbReference type="Google" id="ProtNLM"/>
    </source>
</evidence>
<feature type="region of interest" description="Disordered" evidence="1">
    <location>
        <begin position="21"/>
        <end position="78"/>
    </location>
</feature>
<feature type="region of interest" description="Disordered" evidence="1">
    <location>
        <begin position="780"/>
        <end position="939"/>
    </location>
</feature>
<evidence type="ECO:0000313" key="2">
    <source>
        <dbReference type="EMBL" id="TRM59741.1"/>
    </source>
</evidence>
<dbReference type="AlphaFoldDB" id="A0A550C4K8"/>
<organism evidence="2 3">
    <name type="scientific">Schizophyllum amplum</name>
    <dbReference type="NCBI Taxonomy" id="97359"/>
    <lineage>
        <taxon>Eukaryota</taxon>
        <taxon>Fungi</taxon>
        <taxon>Dikarya</taxon>
        <taxon>Basidiomycota</taxon>
        <taxon>Agaricomycotina</taxon>
        <taxon>Agaricomycetes</taxon>
        <taxon>Agaricomycetidae</taxon>
        <taxon>Agaricales</taxon>
        <taxon>Schizophyllaceae</taxon>
        <taxon>Schizophyllum</taxon>
    </lineage>
</organism>
<gene>
    <name evidence="2" type="ORF">BD626DRAFT_572413</name>
</gene>
<comment type="caution">
    <text evidence="2">The sequence shown here is derived from an EMBL/GenBank/DDBJ whole genome shotgun (WGS) entry which is preliminary data.</text>
</comment>
<feature type="compositionally biased region" description="Basic and acidic residues" evidence="1">
    <location>
        <begin position="917"/>
        <end position="932"/>
    </location>
</feature>
<reference evidence="2 3" key="1">
    <citation type="journal article" date="2019" name="New Phytol.">
        <title>Comparative genomics reveals unique wood-decay strategies and fruiting body development in the Schizophyllaceae.</title>
        <authorList>
            <person name="Almasi E."/>
            <person name="Sahu N."/>
            <person name="Krizsan K."/>
            <person name="Balint B."/>
            <person name="Kovacs G.M."/>
            <person name="Kiss B."/>
            <person name="Cseklye J."/>
            <person name="Drula E."/>
            <person name="Henrissat B."/>
            <person name="Nagy I."/>
            <person name="Chovatia M."/>
            <person name="Adam C."/>
            <person name="LaButti K."/>
            <person name="Lipzen A."/>
            <person name="Riley R."/>
            <person name="Grigoriev I.V."/>
            <person name="Nagy L.G."/>
        </authorList>
    </citation>
    <scope>NUCLEOTIDE SEQUENCE [LARGE SCALE GENOMIC DNA]</scope>
    <source>
        <strain evidence="2 3">NL-1724</strain>
    </source>
</reference>
<keyword evidence="3" id="KW-1185">Reference proteome</keyword>
<feature type="compositionally biased region" description="Low complexity" evidence="1">
    <location>
        <begin position="846"/>
        <end position="857"/>
    </location>
</feature>
<feature type="compositionally biased region" description="Basic and acidic residues" evidence="1">
    <location>
        <begin position="34"/>
        <end position="78"/>
    </location>
</feature>
<proteinExistence type="predicted"/>
<evidence type="ECO:0000256" key="1">
    <source>
        <dbReference type="SAM" id="MobiDB-lite"/>
    </source>
</evidence>
<sequence length="939" mass="103053">MAHNFNTLNAGFTFLNSFGDSTASSGSSYQQSADYEKSKQPKAKKESNARKRENERLKKQLSEAKKASDRDAEQIRDLKAQLHRALAAPAAASPATSSQAFRGQGNATEGLIDVLDHETRETQGAEQTLSKEAAVQAAIDVVEGFAQTGGEYDRYTPLESHSETSATPPTESRPASHEDEGYPTGLSPASAQAGHGMLEGRAHSEERILLDLSTGATNLQRSPEIEWVCGAKTRLPRLPTKTFEFDEAQVRAMSKFPNAQDCPDMVTFVEMDKTEPALAIKQAVLAQGRGKWVVLKGAGTKCDPTPEGGEDPAMNLHYLTKEPGRGVIGAALDVKRQVHDMEMRANMMPPTEYGPDPLDTSADDSIDEDASDDRKKRRPGDGSDEDPEPFEPYVDRTIREFVEDINSDAHIQCILDVPGGLVRDDGITKYLSDGHLETSTASYAGANLDYEFRPADIARTANWCLLHQAGFLTHGHMDASGMGTTFEVRGPGAKLWLALECCYPESIDREKLLQCQKSLVLGIPRRKKRAQRTDDGAGREDFSVDGDRVLRGSVIIVQEGDIIIQPAGKAHVVYTPLHTVTVGSHYVNWMGLPRMELFRSFEKLTDRAATNHDHCYAQLMLIYMAASLPARVKEGGVFFKKPLIALCLMVLWPRKYIHPGSIEERVGKLNDEGGQHFLRRLRDRGGNWVGGNIDRLAQLVCIAVLKRLVPDQFASEPVGSRAIVDLPNMSVIRRSYLFDSSKDWQDPGPEVDIGSCLEKYVDWTPPADDPVLALKGRATAALPRRQAQPSSTVRARHDGPNSGPKRGSKHSSQKVSAAESVSQDTLHATSVASSSKPPRAFARGTRSSQRISSQRPSCLPEVRTATEDEADDRRQQRSTSESGKTGVTKPVRSPRENRGVARASKRKRSEQSDDESRDAGPTRREGESDGARPTKKKSN</sequence>